<keyword evidence="2" id="KW-1185">Reference proteome</keyword>
<evidence type="ECO:0000313" key="1">
    <source>
        <dbReference type="EMBL" id="MBB2990913.1"/>
    </source>
</evidence>
<comment type="caution">
    <text evidence="1">The sequence shown here is derived from an EMBL/GenBank/DDBJ whole genome shotgun (WGS) entry which is preliminary data.</text>
</comment>
<gene>
    <name evidence="1" type="ORF">FHR72_002386</name>
</gene>
<dbReference type="AlphaFoldDB" id="A0A839Q609"/>
<dbReference type="Pfam" id="PF07103">
    <property type="entry name" value="DUF1365"/>
    <property type="match status" value="1"/>
</dbReference>
<dbReference type="InterPro" id="IPR010775">
    <property type="entry name" value="DUF1365"/>
</dbReference>
<dbReference type="PANTHER" id="PTHR33973:SF4">
    <property type="entry name" value="OS07G0153300 PROTEIN"/>
    <property type="match status" value="1"/>
</dbReference>
<name>A0A839Q609_MYCIR</name>
<evidence type="ECO:0000313" key="2">
    <source>
        <dbReference type="Proteomes" id="UP000550501"/>
    </source>
</evidence>
<evidence type="ECO:0008006" key="3">
    <source>
        <dbReference type="Google" id="ProtNLM"/>
    </source>
</evidence>
<proteinExistence type="predicted"/>
<accession>A0A839Q609</accession>
<protein>
    <recommendedName>
        <fullName evidence="3">DUF1365 domain-containing protein</fullName>
    </recommendedName>
</protein>
<sequence>MPAPVSAALYRTRITHLRRAPVHHYFEHRSYSWFVDIDAMPRVPFWLRPFARFEAQDHLWETADDTLRGRVDAFLASKGIESPGGRVTALMHARVLGYVFDPLTLFWCHDTAGVLRYVIAEVHNTYGERHAYLLPPSGDQPAMVDKKFYVSPFNDVDGHYLVSAPEPGEHLDVRISLHRDNQPAFVVTMRGDRRPAGARQILGLQMTAPLAPLMNTISIRVQGILLWMRRVPVVPRTPQCPRSREKVEQL</sequence>
<dbReference type="PANTHER" id="PTHR33973">
    <property type="entry name" value="OS07G0153300 PROTEIN"/>
    <property type="match status" value="1"/>
</dbReference>
<organism evidence="1 2">
    <name type="scientific">Mycolicibacterium iranicum</name>
    <name type="common">Mycobacterium iranicum</name>
    <dbReference type="NCBI Taxonomy" id="912594"/>
    <lineage>
        <taxon>Bacteria</taxon>
        <taxon>Bacillati</taxon>
        <taxon>Actinomycetota</taxon>
        <taxon>Actinomycetes</taxon>
        <taxon>Mycobacteriales</taxon>
        <taxon>Mycobacteriaceae</taxon>
        <taxon>Mycolicibacterium</taxon>
    </lineage>
</organism>
<dbReference type="Proteomes" id="UP000550501">
    <property type="component" value="Unassembled WGS sequence"/>
</dbReference>
<dbReference type="EMBL" id="JACHVU010000004">
    <property type="protein sequence ID" value="MBB2990913.1"/>
    <property type="molecule type" value="Genomic_DNA"/>
</dbReference>
<reference evidence="1 2" key="1">
    <citation type="submission" date="2020-08" db="EMBL/GenBank/DDBJ databases">
        <title>The Agave Microbiome: Exploring the role of microbial communities in plant adaptations to desert environments.</title>
        <authorList>
            <person name="Partida-Martinez L.P."/>
        </authorList>
    </citation>
    <scope>NUCLEOTIDE SEQUENCE [LARGE SCALE GENOMIC DNA]</scope>
    <source>
        <strain evidence="1 2">AT2.18</strain>
    </source>
</reference>
<dbReference type="RefSeq" id="WP_396888432.1">
    <property type="nucleotide sequence ID" value="NZ_JACHVU010000004.1"/>
</dbReference>